<keyword evidence="2" id="KW-1185">Reference proteome</keyword>
<comment type="caution">
    <text evidence="1">The sequence shown here is derived from an EMBL/GenBank/DDBJ whole genome shotgun (WGS) entry which is preliminary data.</text>
</comment>
<gene>
    <name evidence="1" type="ORF">EDD29_5789</name>
</gene>
<evidence type="ECO:0000313" key="2">
    <source>
        <dbReference type="Proteomes" id="UP000272400"/>
    </source>
</evidence>
<dbReference type="EMBL" id="RJKE01000001">
    <property type="protein sequence ID" value="ROO88129.1"/>
    <property type="molecule type" value="Genomic_DNA"/>
</dbReference>
<organism evidence="1 2">
    <name type="scientific">Actinocorallia herbida</name>
    <dbReference type="NCBI Taxonomy" id="58109"/>
    <lineage>
        <taxon>Bacteria</taxon>
        <taxon>Bacillati</taxon>
        <taxon>Actinomycetota</taxon>
        <taxon>Actinomycetes</taxon>
        <taxon>Streptosporangiales</taxon>
        <taxon>Thermomonosporaceae</taxon>
        <taxon>Actinocorallia</taxon>
    </lineage>
</organism>
<evidence type="ECO:0000313" key="1">
    <source>
        <dbReference type="EMBL" id="ROO88129.1"/>
    </source>
</evidence>
<name>A0A3N1D3P7_9ACTN</name>
<protein>
    <submittedName>
        <fullName evidence="1">Uncharacterized protein</fullName>
    </submittedName>
</protein>
<reference evidence="1 2" key="1">
    <citation type="submission" date="2018-11" db="EMBL/GenBank/DDBJ databases">
        <title>Sequencing the genomes of 1000 actinobacteria strains.</title>
        <authorList>
            <person name="Klenk H.-P."/>
        </authorList>
    </citation>
    <scope>NUCLEOTIDE SEQUENCE [LARGE SCALE GENOMIC DNA]</scope>
    <source>
        <strain evidence="1 2">DSM 44254</strain>
    </source>
</reference>
<dbReference type="Proteomes" id="UP000272400">
    <property type="component" value="Unassembled WGS sequence"/>
</dbReference>
<accession>A0A3N1D3P7</accession>
<sequence>MTPRQPWRVDLPRWPHLLVTGEDVTPEQANDILLRTAPDHLWARDWRAVQAVAEVFGVPCGPARVDDAGFLAVLADLDHLPLEFLTNERILSTHPIGPHGWCDWNGAIGCDFHAIGPDPSLAALTAETDAIAAAWPFLHLDLQLCTASPDGTYLPLAHWSLRGGRAAMAEPEGLLTEPYGPWRPGHYEDDVPYVAMGVTVDRLAEALAQVRARP</sequence>
<dbReference type="AlphaFoldDB" id="A0A3N1D3P7"/>
<proteinExistence type="predicted"/>